<dbReference type="EMBL" id="ABFZ02000014">
    <property type="protein sequence ID" value="EDS16708.1"/>
    <property type="molecule type" value="Genomic_DNA"/>
</dbReference>
<gene>
    <name evidence="1" type="ORF">BACSTE_00383</name>
</gene>
<reference evidence="1 2" key="1">
    <citation type="submission" date="2007-11" db="EMBL/GenBank/DDBJ databases">
        <title>Draft genome sequence of Bacteroides stercoris(ATCC 43183).</title>
        <authorList>
            <person name="Sudarsanam P."/>
            <person name="Ley R."/>
            <person name="Guruge J."/>
            <person name="Turnbaugh P.J."/>
            <person name="Mahowald M."/>
            <person name="Liep D."/>
            <person name="Gordon J."/>
        </authorList>
    </citation>
    <scope>NUCLEOTIDE SEQUENCE [LARGE SCALE GENOMIC DNA]</scope>
    <source>
        <strain evidence="1 2">ATCC 43183</strain>
    </source>
</reference>
<name>B0NLR4_BACSE</name>
<organism evidence="1 2">
    <name type="scientific">Bacteroides stercoris ATCC 43183</name>
    <dbReference type="NCBI Taxonomy" id="449673"/>
    <lineage>
        <taxon>Bacteria</taxon>
        <taxon>Pseudomonadati</taxon>
        <taxon>Bacteroidota</taxon>
        <taxon>Bacteroidia</taxon>
        <taxon>Bacteroidales</taxon>
        <taxon>Bacteroidaceae</taxon>
        <taxon>Bacteroides</taxon>
    </lineage>
</organism>
<proteinExistence type="predicted"/>
<dbReference type="HOGENOM" id="CLU_3229914_0_0_10"/>
<reference evidence="1 2" key="2">
    <citation type="submission" date="2007-11" db="EMBL/GenBank/DDBJ databases">
        <authorList>
            <person name="Fulton L."/>
            <person name="Clifton S."/>
            <person name="Fulton B."/>
            <person name="Xu J."/>
            <person name="Minx P."/>
            <person name="Pepin K.H."/>
            <person name="Johnson M."/>
            <person name="Thiruvilangam P."/>
            <person name="Bhonagiri V."/>
            <person name="Nash W.E."/>
            <person name="Mardis E.R."/>
            <person name="Wilson R.K."/>
        </authorList>
    </citation>
    <scope>NUCLEOTIDE SEQUENCE [LARGE SCALE GENOMIC DNA]</scope>
    <source>
        <strain evidence="1 2">ATCC 43183</strain>
    </source>
</reference>
<dbReference type="Proteomes" id="UP000004713">
    <property type="component" value="Unassembled WGS sequence"/>
</dbReference>
<sequence length="43" mass="5140">MLMDRVYSCYMETEFSLFPRMAALAENVWLPAEKSLQDIVRKR</sequence>
<dbReference type="AlphaFoldDB" id="B0NLR4"/>
<accession>B0NLR4</accession>
<protein>
    <submittedName>
        <fullName evidence="1">Uncharacterized protein</fullName>
    </submittedName>
</protein>
<evidence type="ECO:0000313" key="1">
    <source>
        <dbReference type="EMBL" id="EDS16708.1"/>
    </source>
</evidence>
<comment type="caution">
    <text evidence="1">The sequence shown here is derived from an EMBL/GenBank/DDBJ whole genome shotgun (WGS) entry which is preliminary data.</text>
</comment>
<evidence type="ECO:0000313" key="2">
    <source>
        <dbReference type="Proteomes" id="UP000004713"/>
    </source>
</evidence>